<feature type="domain" description="Poly A polymerase head" evidence="6">
    <location>
        <begin position="159"/>
        <end position="298"/>
    </location>
</feature>
<comment type="caution">
    <text evidence="8">The sequence shown here is derived from an EMBL/GenBank/DDBJ whole genome shotgun (WGS) entry which is preliminary data.</text>
</comment>
<dbReference type="EMBL" id="JALJOV010001475">
    <property type="protein sequence ID" value="KAK9847312.1"/>
    <property type="molecule type" value="Genomic_DNA"/>
</dbReference>
<dbReference type="InterPro" id="IPR002646">
    <property type="entry name" value="PolA_pol_head_dom"/>
</dbReference>
<name>A0AAW1SLB9_9CHLO</name>
<evidence type="ECO:0000256" key="3">
    <source>
        <dbReference type="ARBA" id="ARBA00022741"/>
    </source>
</evidence>
<comment type="similarity">
    <text evidence="1 4">Belongs to the tRNA nucleotidyltransferase/poly(A) polymerase family.</text>
</comment>
<reference evidence="8 9" key="1">
    <citation type="journal article" date="2024" name="Nat. Commun.">
        <title>Phylogenomics reveals the evolutionary origins of lichenization in chlorophyte algae.</title>
        <authorList>
            <person name="Puginier C."/>
            <person name="Libourel C."/>
            <person name="Otte J."/>
            <person name="Skaloud P."/>
            <person name="Haon M."/>
            <person name="Grisel S."/>
            <person name="Petersen M."/>
            <person name="Berrin J.G."/>
            <person name="Delaux P.M."/>
            <person name="Dal Grande F."/>
            <person name="Keller J."/>
        </authorList>
    </citation>
    <scope>NUCLEOTIDE SEQUENCE [LARGE SCALE GENOMIC DNA]</scope>
    <source>
        <strain evidence="8 9">SAG 2523</strain>
    </source>
</reference>
<keyword evidence="9" id="KW-1185">Reference proteome</keyword>
<evidence type="ECO:0000313" key="9">
    <source>
        <dbReference type="Proteomes" id="UP001485043"/>
    </source>
</evidence>
<dbReference type="InterPro" id="IPR032828">
    <property type="entry name" value="PolyA_RNA-bd"/>
</dbReference>
<organism evidence="8 9">
    <name type="scientific">Apatococcus fuscideae</name>
    <dbReference type="NCBI Taxonomy" id="2026836"/>
    <lineage>
        <taxon>Eukaryota</taxon>
        <taxon>Viridiplantae</taxon>
        <taxon>Chlorophyta</taxon>
        <taxon>core chlorophytes</taxon>
        <taxon>Trebouxiophyceae</taxon>
        <taxon>Chlorellales</taxon>
        <taxon>Chlorellaceae</taxon>
        <taxon>Apatococcus</taxon>
    </lineage>
</organism>
<dbReference type="SUPFAM" id="SSF81301">
    <property type="entry name" value="Nucleotidyltransferase"/>
    <property type="match status" value="1"/>
</dbReference>
<dbReference type="PANTHER" id="PTHR43051:SF1">
    <property type="entry name" value="POLYNUCLEOTIDE ADENYLYLTRANSFERASE FAMILY PROTEIN"/>
    <property type="match status" value="1"/>
</dbReference>
<dbReference type="CDD" id="cd05398">
    <property type="entry name" value="NT_ClassII-CCAase"/>
    <property type="match status" value="1"/>
</dbReference>
<dbReference type="GO" id="GO:0003723">
    <property type="term" value="F:RNA binding"/>
    <property type="evidence" value="ECO:0007669"/>
    <property type="project" value="UniProtKB-KW"/>
</dbReference>
<dbReference type="GO" id="GO:0001680">
    <property type="term" value="P:tRNA 3'-terminal CCA addition"/>
    <property type="evidence" value="ECO:0007669"/>
    <property type="project" value="UniProtKB-ARBA"/>
</dbReference>
<evidence type="ECO:0000256" key="2">
    <source>
        <dbReference type="ARBA" id="ARBA00022679"/>
    </source>
</evidence>
<dbReference type="Gene3D" id="3.30.460.10">
    <property type="entry name" value="Beta Polymerase, domain 2"/>
    <property type="match status" value="1"/>
</dbReference>
<evidence type="ECO:0000259" key="7">
    <source>
        <dbReference type="Pfam" id="PF12627"/>
    </source>
</evidence>
<dbReference type="Pfam" id="PF01743">
    <property type="entry name" value="PolyA_pol"/>
    <property type="match status" value="1"/>
</dbReference>
<keyword evidence="4" id="KW-0694">RNA-binding</keyword>
<keyword evidence="2 4" id="KW-0808">Transferase</keyword>
<feature type="region of interest" description="Disordered" evidence="5">
    <location>
        <begin position="452"/>
        <end position="501"/>
    </location>
</feature>
<dbReference type="Pfam" id="PF12627">
    <property type="entry name" value="PolyA_pol_RNAbd"/>
    <property type="match status" value="1"/>
</dbReference>
<dbReference type="AlphaFoldDB" id="A0AAW1SLB9"/>
<evidence type="ECO:0000313" key="8">
    <source>
        <dbReference type="EMBL" id="KAK9847312.1"/>
    </source>
</evidence>
<dbReference type="GO" id="GO:0016779">
    <property type="term" value="F:nucleotidyltransferase activity"/>
    <property type="evidence" value="ECO:0007669"/>
    <property type="project" value="InterPro"/>
</dbReference>
<sequence>MFRSFRTSAPNWQNWALELLGIAAPSLRHFASVQELGRSISLITGPATYLYRPRPACYVRNASSLKALAFKVKKLPPDSSSSSGDEDEPSLRTAPDPGAFDTEQPEVALRIAEKAVWAKLPKGSFANIVEDSQHSLREADIPAPVWFVLLELREAGHDVYLVGGAVRDLFLGKLPKDFDLLTTALPQQTRKLFAKAFIVGSRFPICLVHHGGMVLEVSSFHTNTPQRHVPIDAAWIRQSLFAHRRKVPAASGLSLSEARRYNALRRDFTVNGMLYDPFQRLIYDYVGGLKDCQLRRLRTIGEPAASFEEDPARILRCIRMSARCGLQISEKLGRALSDYVTSVTQLPGSRTALELEKLMAYGAAQSSVRLLWQYGLLDQILPYHASFLTILAAPRTASRACKGNPLFESLALLDGHVHAAEPFAPAPGPLWIAALAAPLLHHSLEHPGQQLLWHSNHSDDEPSTLRPEHQSDSDDDTFTKEDLFGEPPPDHPAGGMLDRPGPASIRVAAADLLDHLMRPLLIPQKARKGQPQQPSIGLLSRAHFSRVLALLLNGHCSAQDDPDQLPRVRGSKVKTAPLVARIFKRLKHISESQ</sequence>
<evidence type="ECO:0000256" key="4">
    <source>
        <dbReference type="RuleBase" id="RU003953"/>
    </source>
</evidence>
<feature type="region of interest" description="Disordered" evidence="5">
    <location>
        <begin position="75"/>
        <end position="100"/>
    </location>
</feature>
<dbReference type="InterPro" id="IPR052191">
    <property type="entry name" value="tRNA_ntf/polyA_polymerase_I"/>
</dbReference>
<dbReference type="Gene3D" id="1.10.3090.10">
    <property type="entry name" value="cca-adding enzyme, domain 2"/>
    <property type="match status" value="1"/>
</dbReference>
<dbReference type="InterPro" id="IPR043519">
    <property type="entry name" value="NT_sf"/>
</dbReference>
<proteinExistence type="inferred from homology"/>
<dbReference type="PANTHER" id="PTHR43051">
    <property type="entry name" value="POLYNUCLEOTIDE ADENYLYLTRANSFERASE FAMILY PROTEIN"/>
    <property type="match status" value="1"/>
</dbReference>
<accession>A0AAW1SLB9</accession>
<evidence type="ECO:0000256" key="5">
    <source>
        <dbReference type="SAM" id="MobiDB-lite"/>
    </source>
</evidence>
<dbReference type="GO" id="GO:0000166">
    <property type="term" value="F:nucleotide binding"/>
    <property type="evidence" value="ECO:0007669"/>
    <property type="project" value="UniProtKB-KW"/>
</dbReference>
<dbReference type="SUPFAM" id="SSF81891">
    <property type="entry name" value="Poly A polymerase C-terminal region-like"/>
    <property type="match status" value="1"/>
</dbReference>
<evidence type="ECO:0000256" key="1">
    <source>
        <dbReference type="ARBA" id="ARBA00007265"/>
    </source>
</evidence>
<protein>
    <submittedName>
        <fullName evidence="8">Uncharacterized protein</fullName>
    </submittedName>
</protein>
<feature type="domain" description="tRNA nucleotidyltransferase/poly(A) polymerase RNA and SrmB- binding" evidence="7">
    <location>
        <begin position="325"/>
        <end position="387"/>
    </location>
</feature>
<dbReference type="Proteomes" id="UP001485043">
    <property type="component" value="Unassembled WGS sequence"/>
</dbReference>
<evidence type="ECO:0000259" key="6">
    <source>
        <dbReference type="Pfam" id="PF01743"/>
    </source>
</evidence>
<keyword evidence="3" id="KW-0547">Nucleotide-binding</keyword>
<feature type="compositionally biased region" description="Basic and acidic residues" evidence="5">
    <location>
        <begin position="466"/>
        <end position="483"/>
    </location>
</feature>
<gene>
    <name evidence="8" type="ORF">WJX84_006349</name>
</gene>